<name>A0A382KVN5_9ZZZZ</name>
<dbReference type="AlphaFoldDB" id="A0A382KVN5"/>
<dbReference type="Gene3D" id="3.40.1350.10">
    <property type="match status" value="1"/>
</dbReference>
<accession>A0A382KVN5</accession>
<proteinExistence type="predicted"/>
<gene>
    <name evidence="2" type="ORF">METZ01_LOCUS280489</name>
</gene>
<organism evidence="2">
    <name type="scientific">marine metagenome</name>
    <dbReference type="NCBI Taxonomy" id="408172"/>
    <lineage>
        <taxon>unclassified sequences</taxon>
        <taxon>metagenomes</taxon>
        <taxon>ecological metagenomes</taxon>
    </lineage>
</organism>
<protein>
    <recommendedName>
        <fullName evidence="1">DUF4268 domain-containing protein</fullName>
    </recommendedName>
</protein>
<feature type="domain" description="DUF4268" evidence="1">
    <location>
        <begin position="167"/>
        <end position="305"/>
    </location>
</feature>
<dbReference type="Pfam" id="PF14088">
    <property type="entry name" value="DUF4268"/>
    <property type="match status" value="1"/>
</dbReference>
<reference evidence="2" key="1">
    <citation type="submission" date="2018-05" db="EMBL/GenBank/DDBJ databases">
        <authorList>
            <person name="Lanie J.A."/>
            <person name="Ng W.-L."/>
            <person name="Kazmierczak K.M."/>
            <person name="Andrzejewski T.M."/>
            <person name="Davidsen T.M."/>
            <person name="Wayne K.J."/>
            <person name="Tettelin H."/>
            <person name="Glass J.I."/>
            <person name="Rusch D."/>
            <person name="Podicherti R."/>
            <person name="Tsui H.-C.T."/>
            <person name="Winkler M.E."/>
        </authorList>
    </citation>
    <scope>NUCLEOTIDE SEQUENCE</scope>
</reference>
<evidence type="ECO:0000259" key="1">
    <source>
        <dbReference type="Pfam" id="PF14088"/>
    </source>
</evidence>
<dbReference type="InterPro" id="IPR025364">
    <property type="entry name" value="DUF4268"/>
</dbReference>
<dbReference type="EMBL" id="UINC01082661">
    <property type="protein sequence ID" value="SVC27635.1"/>
    <property type="molecule type" value="Genomic_DNA"/>
</dbReference>
<evidence type="ECO:0000313" key="2">
    <source>
        <dbReference type="EMBL" id="SVC27635.1"/>
    </source>
</evidence>
<sequence>MIGKIERVNLRDVWKHEAFDLTTWLQDNIEVLNEAIGLNISNPENEQSAGSFKVDILAEDDSGNPVIIENQLEKSDHEHLGKLITYLVAMEAKTAIWIVSDPKPEHLASISWLNESSSANFYLLKLEAIKIGDSPPAPLLTLIVGPSEEGKEVGKAKKEIAERYQIRGKFWTQLLEEMAKEKSRLHANISPNRYSWLGASAGKQGLGYNYSLRKNEAQVELYIDRGKEKEDENISIFEKLVKEKEAIEESFGDSLEWESLETRRACRIKKIIRKGGYRDAETKWPEIHSSMVDAMIRLERALKPHIAKLNI</sequence>
<dbReference type="InterPro" id="IPR011856">
    <property type="entry name" value="tRNA_endonuc-like_dom_sf"/>
</dbReference>
<dbReference type="GO" id="GO:0003676">
    <property type="term" value="F:nucleic acid binding"/>
    <property type="evidence" value="ECO:0007669"/>
    <property type="project" value="InterPro"/>
</dbReference>